<gene>
    <name evidence="2" type="ORF">NT6N_16180</name>
</gene>
<dbReference type="CDD" id="cd00198">
    <property type="entry name" value="vWFA"/>
    <property type="match status" value="1"/>
</dbReference>
<reference evidence="2" key="1">
    <citation type="submission" date="2024-07" db="EMBL/GenBank/DDBJ databases">
        <title>Complete genome sequence of Verrucomicrobiaceae bacterium NT6N.</title>
        <authorList>
            <person name="Huang C."/>
            <person name="Takami H."/>
            <person name="Hamasaki K."/>
        </authorList>
    </citation>
    <scope>NUCLEOTIDE SEQUENCE</scope>
    <source>
        <strain evidence="2">NT6N</strain>
    </source>
</reference>
<evidence type="ECO:0000259" key="1">
    <source>
        <dbReference type="Pfam" id="PF01882"/>
    </source>
</evidence>
<dbReference type="InterPro" id="IPR036465">
    <property type="entry name" value="vWFA_dom_sf"/>
</dbReference>
<dbReference type="KEGG" id="osu:NT6N_16180"/>
<accession>A0AAT9FKV8</accession>
<evidence type="ECO:0000313" key="2">
    <source>
        <dbReference type="EMBL" id="BDS06578.1"/>
    </source>
</evidence>
<dbReference type="PANTHER" id="PTHR33608:SF7">
    <property type="entry name" value="DUF58 DOMAIN-CONTAINING PROTEIN"/>
    <property type="match status" value="1"/>
</dbReference>
<name>A0AAT9FKV8_9BACT</name>
<dbReference type="InterPro" id="IPR002881">
    <property type="entry name" value="DUF58"/>
</dbReference>
<dbReference type="AlphaFoldDB" id="A0AAT9FKV8"/>
<dbReference type="Gene3D" id="3.40.50.410">
    <property type="entry name" value="von Willebrand factor, type A domain"/>
    <property type="match status" value="1"/>
</dbReference>
<dbReference type="SUPFAM" id="SSF53300">
    <property type="entry name" value="vWA-like"/>
    <property type="match status" value="1"/>
</dbReference>
<sequence length="313" mass="36236">MSESFQLPESMSLLPEETMNVLRRLEWLARKRMQGTLSGKHTSPDKGFSVEFAEHREYSPGDDPRNLDWRVMAKNDRNVIKQYIEETNLRVTFAVDVSGSMNYRGEQAAEIDGAPRSKFEYARYLTAALSYLYIKQGDGAGLVTFDNQIKSQLRSASRPSQVRRILDTLWESEPGEETEIAGVLHEVAERIPRRGLVVLISDFFDDPKAMIEALHHFDFRQHELVIFHLLAEEELTFPFKDFQRFKDLENIEPMLKIDPQAVRSAYLERLRDFVKSMESTCGNLRADYVPVTTKSPLQDTLIKYIGKRMHARR</sequence>
<dbReference type="Pfam" id="PF01882">
    <property type="entry name" value="DUF58"/>
    <property type="match status" value="1"/>
</dbReference>
<dbReference type="PANTHER" id="PTHR33608">
    <property type="entry name" value="BLL2464 PROTEIN"/>
    <property type="match status" value="1"/>
</dbReference>
<protein>
    <recommendedName>
        <fullName evidence="1">DUF58 domain-containing protein</fullName>
    </recommendedName>
</protein>
<dbReference type="EMBL" id="AP026866">
    <property type="protein sequence ID" value="BDS06578.1"/>
    <property type="molecule type" value="Genomic_DNA"/>
</dbReference>
<proteinExistence type="predicted"/>
<organism evidence="2">
    <name type="scientific">Oceaniferula spumae</name>
    <dbReference type="NCBI Taxonomy" id="2979115"/>
    <lineage>
        <taxon>Bacteria</taxon>
        <taxon>Pseudomonadati</taxon>
        <taxon>Verrucomicrobiota</taxon>
        <taxon>Verrucomicrobiia</taxon>
        <taxon>Verrucomicrobiales</taxon>
        <taxon>Verrucomicrobiaceae</taxon>
        <taxon>Oceaniferula</taxon>
    </lineage>
</organism>
<feature type="domain" description="DUF58" evidence="1">
    <location>
        <begin position="54"/>
        <end position="270"/>
    </location>
</feature>